<gene>
    <name evidence="14" type="ORF">Vretimale_9583</name>
</gene>
<comment type="caution">
    <text evidence="14">The sequence shown here is derived from an EMBL/GenBank/DDBJ whole genome shotgun (WGS) entry which is preliminary data.</text>
</comment>
<evidence type="ECO:0000256" key="11">
    <source>
        <dbReference type="SAM" id="MobiDB-lite"/>
    </source>
</evidence>
<dbReference type="Pfam" id="PF13691">
    <property type="entry name" value="Lactamase_B_4"/>
    <property type="match status" value="1"/>
</dbReference>
<keyword evidence="10" id="KW-0862">Zinc</keyword>
<dbReference type="InterPro" id="IPR047151">
    <property type="entry name" value="RNZ2-like"/>
</dbReference>
<dbReference type="Proteomes" id="UP000722791">
    <property type="component" value="Unassembled WGS sequence"/>
</dbReference>
<dbReference type="InterPro" id="IPR001279">
    <property type="entry name" value="Metallo-B-lactamas"/>
</dbReference>
<evidence type="ECO:0000256" key="2">
    <source>
        <dbReference type="ARBA" id="ARBA00001947"/>
    </source>
</evidence>
<dbReference type="AlphaFoldDB" id="A0A8J4GD03"/>
<feature type="compositionally biased region" description="Polar residues" evidence="11">
    <location>
        <begin position="36"/>
        <end position="51"/>
    </location>
</feature>
<keyword evidence="9" id="KW-0378">Hydrolase</keyword>
<accession>A0A8J4GD03</accession>
<dbReference type="InterPro" id="IPR036866">
    <property type="entry name" value="RibonucZ/Hydroxyglut_hydro"/>
</dbReference>
<keyword evidence="7" id="KW-0479">Metal-binding</keyword>
<reference evidence="14" key="1">
    <citation type="journal article" date="2021" name="Proc. Natl. Acad. Sci. U.S.A.">
        <title>Three genomes in the algal genus Volvox reveal the fate of a haploid sex-determining region after a transition to homothallism.</title>
        <authorList>
            <person name="Yamamoto K."/>
            <person name="Hamaji T."/>
            <person name="Kawai-Toyooka H."/>
            <person name="Matsuzaki R."/>
            <person name="Takahashi F."/>
            <person name="Nishimura Y."/>
            <person name="Kawachi M."/>
            <person name="Noguchi H."/>
            <person name="Minakuchi Y."/>
            <person name="Umen J.G."/>
            <person name="Toyoda A."/>
            <person name="Nozaki H."/>
        </authorList>
    </citation>
    <scope>NUCLEOTIDE SEQUENCE</scope>
    <source>
        <strain evidence="14">NIES-3785</strain>
    </source>
</reference>
<feature type="compositionally biased region" description="Low complexity" evidence="11">
    <location>
        <begin position="52"/>
        <end position="63"/>
    </location>
</feature>
<evidence type="ECO:0000256" key="7">
    <source>
        <dbReference type="ARBA" id="ARBA00022723"/>
    </source>
</evidence>
<dbReference type="CDD" id="cd07718">
    <property type="entry name" value="RNaseZ_ELAC1_ELAC2-C-term-like_MBL-fold"/>
    <property type="match status" value="1"/>
</dbReference>
<feature type="compositionally biased region" description="Low complexity" evidence="11">
    <location>
        <begin position="504"/>
        <end position="515"/>
    </location>
</feature>
<dbReference type="Gene3D" id="3.60.15.10">
    <property type="entry name" value="Ribonuclease Z/Hydroxyacylglutathione hydrolase-like"/>
    <property type="match status" value="2"/>
</dbReference>
<dbReference type="EMBL" id="BNCQ01000017">
    <property type="protein sequence ID" value="GIM05109.1"/>
    <property type="molecule type" value="Genomic_DNA"/>
</dbReference>
<comment type="catalytic activity">
    <reaction evidence="1">
        <text>Endonucleolytic cleavage of RNA, removing extra 3' nucleotides from tRNA precursor, generating 3' termini of tRNAs. A 3'-hydroxy group is left at the tRNA terminus and a 5'-phosphoryl group is left at the trailer molecule.</text>
        <dbReference type="EC" id="3.1.26.11"/>
    </reaction>
</comment>
<evidence type="ECO:0000256" key="3">
    <source>
        <dbReference type="ARBA" id="ARBA00007823"/>
    </source>
</evidence>
<evidence type="ECO:0000256" key="10">
    <source>
        <dbReference type="ARBA" id="ARBA00022833"/>
    </source>
</evidence>
<evidence type="ECO:0000256" key="6">
    <source>
        <dbReference type="ARBA" id="ARBA00022722"/>
    </source>
</evidence>
<evidence type="ECO:0000256" key="9">
    <source>
        <dbReference type="ARBA" id="ARBA00022801"/>
    </source>
</evidence>
<evidence type="ECO:0000256" key="1">
    <source>
        <dbReference type="ARBA" id="ARBA00000402"/>
    </source>
</evidence>
<dbReference type="InterPro" id="IPR027794">
    <property type="entry name" value="tRNase_Z_dom"/>
</dbReference>
<comment type="cofactor">
    <cofactor evidence="2">
        <name>Zn(2+)</name>
        <dbReference type="ChEBI" id="CHEBI:29105"/>
    </cofactor>
</comment>
<dbReference type="PANTHER" id="PTHR12553">
    <property type="entry name" value="ZINC PHOSPHODIESTERASE ELAC PROTEIN 2"/>
    <property type="match status" value="1"/>
</dbReference>
<dbReference type="Pfam" id="PF12706">
    <property type="entry name" value="Lactamase_B_2"/>
    <property type="match status" value="1"/>
</dbReference>
<protein>
    <recommendedName>
        <fullName evidence="4">ribonuclease Z</fullName>
        <ecNumber evidence="4">3.1.26.11</ecNumber>
    </recommendedName>
</protein>
<evidence type="ECO:0000259" key="12">
    <source>
        <dbReference type="Pfam" id="PF12706"/>
    </source>
</evidence>
<evidence type="ECO:0000313" key="14">
    <source>
        <dbReference type="EMBL" id="GIM05109.1"/>
    </source>
</evidence>
<feature type="compositionally biased region" description="Low complexity" evidence="11">
    <location>
        <begin position="479"/>
        <end position="495"/>
    </location>
</feature>
<dbReference type="GO" id="GO:0005739">
    <property type="term" value="C:mitochondrion"/>
    <property type="evidence" value="ECO:0007669"/>
    <property type="project" value="TreeGrafter"/>
</dbReference>
<feature type="region of interest" description="Disordered" evidence="11">
    <location>
        <begin position="34"/>
        <end position="72"/>
    </location>
</feature>
<name>A0A8J4GD03_9CHLO</name>
<feature type="region of interest" description="Disordered" evidence="11">
    <location>
        <begin position="479"/>
        <end position="520"/>
    </location>
</feature>
<sequence length="997" mass="107054">LLMFRYRRLLQRSCRPGLHSSFLRVATEQRMGKVKAQTQVQPQTKQDGKCNQKQSQVQPQAQQQRKERSAGGMRHYSSYLQVLALDIDHTSPSVLLFFNNERYLFNAGEGIQRLFREHKIKISQINSYFITRVSTETLGGMPGMALSVTPTDARGFLGKQAACTVKGPPGLASYVAAFRGYINYENTVAVEEFDHSTSEPVLKTDLVSITPILVRVAAWRKQTAAIADGDGDGPVAKRQRTEAAGKTMTNTTMLAQVVEQEPQDAQGRQRPADLSEPDVAVYAVQMAGRPGKFMPQKALELGVPQGKLFGELQRGLSVTTQSGRVVTPDDVMEPAMPGPSVLILDTPSLDSLRAVAADERVRRFMDEAVAGGGGDAAVAGPNRVCVVVHLMPAALAANEDAMAEWRALMGPTWRHVVVSSGPHQPSSIRRATTFQAKLHALDPTCFPLFALDNAAAPPPLPEAELEAVAGASREAALKEAAASSRSGGKSTGGKADASRKKAEAAAAAPENAEAAADSKGKQGQAPVVVVQQLPPVLPLEPGSEIRAISAVRFNLVPLNRQGLEYTDVFKYDSSSKILEDVRSNPAYAPILAAAAEVRMTKAASLEAASLSMPAAMEGAEPEAAPEVGGDVGKAKVGKAEATGNKAMEGANIDLHGGTATLTAESVAEAAEVRPASPPDQPTPELLTSGDRSLAELTFLGTASSQPSKYRNVSGCYVDLFEAGGLLVDCGEDAMGQLKRRFGIADAERRLLHQLSCIWVSHMHADHHGGLYRLLEWRARRGAVPLLVIGPYQLFNVLMRYSAVVPIQFIFLPNAALSNGEIDGNSQLPEVATAAYEGAKERLGLAALKPFPVDHIKDTHGLVLEGRAGWRLVFSGDTRPCQKTVDAARGATLLVHEATFEESMQAEARAKRHSTTAEAVGVGEKAGVYRTVLTHFSTRYPTLPELDLSRHPRVAVAMDLMSINLADLPWLPRLVRPMGMLFKQLEAEKVAGGEDDDE</sequence>
<evidence type="ECO:0000256" key="5">
    <source>
        <dbReference type="ARBA" id="ARBA00022694"/>
    </source>
</evidence>
<organism evidence="14 15">
    <name type="scientific">Volvox reticuliferus</name>
    <dbReference type="NCBI Taxonomy" id="1737510"/>
    <lineage>
        <taxon>Eukaryota</taxon>
        <taxon>Viridiplantae</taxon>
        <taxon>Chlorophyta</taxon>
        <taxon>core chlorophytes</taxon>
        <taxon>Chlorophyceae</taxon>
        <taxon>CS clade</taxon>
        <taxon>Chlamydomonadales</taxon>
        <taxon>Volvocaceae</taxon>
        <taxon>Volvox</taxon>
    </lineage>
</organism>
<keyword evidence="8" id="KW-0255">Endonuclease</keyword>
<evidence type="ECO:0000256" key="4">
    <source>
        <dbReference type="ARBA" id="ARBA00012477"/>
    </source>
</evidence>
<dbReference type="SUPFAM" id="SSF56281">
    <property type="entry name" value="Metallo-hydrolase/oxidoreductase"/>
    <property type="match status" value="2"/>
</dbReference>
<proteinExistence type="inferred from homology"/>
<dbReference type="PANTHER" id="PTHR12553:SF49">
    <property type="entry name" value="ZINC PHOSPHODIESTERASE ELAC PROTEIN 2"/>
    <property type="match status" value="1"/>
</dbReference>
<dbReference type="GO" id="GO:1990180">
    <property type="term" value="P:mitochondrial tRNA 3'-end processing"/>
    <property type="evidence" value="ECO:0007669"/>
    <property type="project" value="TreeGrafter"/>
</dbReference>
<feature type="non-terminal residue" evidence="14">
    <location>
        <position position="997"/>
    </location>
</feature>
<feature type="domain" description="tRNase Z endonuclease" evidence="13">
    <location>
        <begin position="88"/>
        <end position="140"/>
    </location>
</feature>
<dbReference type="GO" id="GO:0042781">
    <property type="term" value="F:3'-tRNA processing endoribonuclease activity"/>
    <property type="evidence" value="ECO:0007669"/>
    <property type="project" value="UniProtKB-EC"/>
</dbReference>
<comment type="similarity">
    <text evidence="3">Belongs to the RNase Z family.</text>
</comment>
<dbReference type="EC" id="3.1.26.11" evidence="4"/>
<dbReference type="GO" id="GO:0046872">
    <property type="term" value="F:metal ion binding"/>
    <property type="evidence" value="ECO:0007669"/>
    <property type="project" value="UniProtKB-KW"/>
</dbReference>
<keyword evidence="5" id="KW-0819">tRNA processing</keyword>
<feature type="domain" description="Metallo-beta-lactamase" evidence="12">
    <location>
        <begin position="725"/>
        <end position="935"/>
    </location>
</feature>
<evidence type="ECO:0000313" key="15">
    <source>
        <dbReference type="Proteomes" id="UP000722791"/>
    </source>
</evidence>
<evidence type="ECO:0000256" key="8">
    <source>
        <dbReference type="ARBA" id="ARBA00022759"/>
    </source>
</evidence>
<evidence type="ECO:0000259" key="13">
    <source>
        <dbReference type="Pfam" id="PF13691"/>
    </source>
</evidence>
<keyword evidence="6" id="KW-0540">Nuclease</keyword>